<comment type="caution">
    <text evidence="9">The sequence shown here is derived from an EMBL/GenBank/DDBJ whole genome shotgun (WGS) entry which is preliminary data.</text>
</comment>
<dbReference type="PANTHER" id="PTHR43711">
    <property type="entry name" value="TWO-COMPONENT HISTIDINE KINASE"/>
    <property type="match status" value="1"/>
</dbReference>
<dbReference type="PATRIC" id="fig|28229.4.peg.2838"/>
<keyword evidence="7" id="KW-0472">Membrane</keyword>
<feature type="transmembrane region" description="Helical" evidence="7">
    <location>
        <begin position="328"/>
        <end position="351"/>
    </location>
</feature>
<dbReference type="AlphaFoldDB" id="A0A099KIV6"/>
<dbReference type="PANTHER" id="PTHR43711:SF1">
    <property type="entry name" value="HISTIDINE KINASE 1"/>
    <property type="match status" value="1"/>
</dbReference>
<dbReference type="Pfam" id="PF00512">
    <property type="entry name" value="HisKA"/>
    <property type="match status" value="1"/>
</dbReference>
<feature type="transmembrane region" description="Helical" evidence="7">
    <location>
        <begin position="20"/>
        <end position="41"/>
    </location>
</feature>
<keyword evidence="6" id="KW-0902">Two-component regulatory system</keyword>
<dbReference type="CDD" id="cd00075">
    <property type="entry name" value="HATPase"/>
    <property type="match status" value="1"/>
</dbReference>
<dbReference type="InterPro" id="IPR036097">
    <property type="entry name" value="HisK_dim/P_sf"/>
</dbReference>
<keyword evidence="7" id="KW-0812">Transmembrane</keyword>
<dbReference type="SMART" id="SM00388">
    <property type="entry name" value="HisKA"/>
    <property type="match status" value="1"/>
</dbReference>
<name>A0A099KIV6_COLPS</name>
<keyword evidence="5 9" id="KW-0418">Kinase</keyword>
<dbReference type="InterPro" id="IPR036890">
    <property type="entry name" value="HATPase_C_sf"/>
</dbReference>
<keyword evidence="4" id="KW-0808">Transferase</keyword>
<dbReference type="FunFam" id="1.10.287.130:FF:000001">
    <property type="entry name" value="Two-component sensor histidine kinase"/>
    <property type="match status" value="1"/>
</dbReference>
<evidence type="ECO:0000313" key="10">
    <source>
        <dbReference type="Proteomes" id="UP000029843"/>
    </source>
</evidence>
<evidence type="ECO:0000256" key="6">
    <source>
        <dbReference type="ARBA" id="ARBA00023012"/>
    </source>
</evidence>
<sequence length="605" mass="70028">MIFSDKRLLNYSQRLRRLRYLAIGFLLFLLIPIGTLLYFGFQQIEANLLNEYQRESSNLVLKINRTLYKKLTFTNTLSENEFDYYQQVYNPLTKQQQQVLSPLTSLRYLQLNNEQPIKGLVGYFQYDSQGRFNSPIWPEPISVKDFSDNSFSGANTGDSSEQVSNQPVNSELAIRKKAAIKVYQIMSQSKAIQQMIERGYDKKNHYFNIIFDIPDYFVFYRIASVAEQSRLQGYLVKRKPYMRQIITDILEWRSFESAVLVKLQDVKHSGQTEFFFYENISNGQVKVSQPLQIDSRFEQQAIYNTKLQWPYEGYSVSLSTHSLPLTSAMIYSGIFIIILIAVILFACFGFYRLGVKQLALGEQRLNFVSSVSHELKTPLTSIQMYSQMLKEGTVISEMHQKKYFEFIYGESERLTRLINNILQLSTLSHQQQNVQPQYTPLAVLVDIIRSKTSSLIDKHNFQQNMFMELSDSEHMLVLVDQDAFAQVIINITDNAVKFFDKTQINDLSRQKINFIFRQHPKHKHLVQLEIRDYGEGISQQQESKIFELFYRGGNELTRTTQGTGIGLALVSELVLAQQGEVKVERRSPGLAMLISFHAKSESVSG</sequence>
<evidence type="ECO:0000256" key="3">
    <source>
        <dbReference type="ARBA" id="ARBA00022553"/>
    </source>
</evidence>
<dbReference type="OrthoDB" id="9804645at2"/>
<dbReference type="InterPro" id="IPR005467">
    <property type="entry name" value="His_kinase_dom"/>
</dbReference>
<protein>
    <recommendedName>
        <fullName evidence="2">histidine kinase</fullName>
        <ecNumber evidence="2">2.7.13.3</ecNumber>
    </recommendedName>
</protein>
<evidence type="ECO:0000256" key="5">
    <source>
        <dbReference type="ARBA" id="ARBA00022777"/>
    </source>
</evidence>
<gene>
    <name evidence="9" type="ORF">ND2E_3686</name>
</gene>
<dbReference type="Pfam" id="PF02518">
    <property type="entry name" value="HATPase_c"/>
    <property type="match status" value="1"/>
</dbReference>
<dbReference type="GO" id="GO:0000155">
    <property type="term" value="F:phosphorelay sensor kinase activity"/>
    <property type="evidence" value="ECO:0007669"/>
    <property type="project" value="InterPro"/>
</dbReference>
<dbReference type="Gene3D" id="3.30.565.10">
    <property type="entry name" value="Histidine kinase-like ATPase, C-terminal domain"/>
    <property type="match status" value="1"/>
</dbReference>
<dbReference type="SUPFAM" id="SSF47384">
    <property type="entry name" value="Homodimeric domain of signal transducing histidine kinase"/>
    <property type="match status" value="1"/>
</dbReference>
<dbReference type="SUPFAM" id="SSF55874">
    <property type="entry name" value="ATPase domain of HSP90 chaperone/DNA topoisomerase II/histidine kinase"/>
    <property type="match status" value="1"/>
</dbReference>
<dbReference type="PRINTS" id="PR00344">
    <property type="entry name" value="BCTRLSENSOR"/>
</dbReference>
<dbReference type="InterPro" id="IPR003594">
    <property type="entry name" value="HATPase_dom"/>
</dbReference>
<organism evidence="9 10">
    <name type="scientific">Colwellia psychrerythraea</name>
    <name type="common">Vibrio psychroerythus</name>
    <dbReference type="NCBI Taxonomy" id="28229"/>
    <lineage>
        <taxon>Bacteria</taxon>
        <taxon>Pseudomonadati</taxon>
        <taxon>Pseudomonadota</taxon>
        <taxon>Gammaproteobacteria</taxon>
        <taxon>Alteromonadales</taxon>
        <taxon>Colwelliaceae</taxon>
        <taxon>Colwellia</taxon>
    </lineage>
</organism>
<feature type="domain" description="Histidine kinase" evidence="8">
    <location>
        <begin position="370"/>
        <end position="600"/>
    </location>
</feature>
<dbReference type="EC" id="2.7.13.3" evidence="2"/>
<dbReference type="Gene3D" id="1.10.287.130">
    <property type="match status" value="1"/>
</dbReference>
<dbReference type="InterPro" id="IPR003661">
    <property type="entry name" value="HisK_dim/P_dom"/>
</dbReference>
<evidence type="ECO:0000313" key="9">
    <source>
        <dbReference type="EMBL" id="KGJ90130.1"/>
    </source>
</evidence>
<dbReference type="PROSITE" id="PS50109">
    <property type="entry name" value="HIS_KIN"/>
    <property type="match status" value="1"/>
</dbReference>
<reference evidence="9 10" key="1">
    <citation type="submission" date="2014-08" db="EMBL/GenBank/DDBJ databases">
        <title>Genomic and Phenotypic Diversity of Colwellia psychrerythraea strains from Disparate Marine Basins.</title>
        <authorList>
            <person name="Techtmann S.M."/>
            <person name="Stelling S.C."/>
            <person name="Utturkar S.M."/>
            <person name="Alshibli N."/>
            <person name="Harris A."/>
            <person name="Brown S.D."/>
            <person name="Hazen T.C."/>
        </authorList>
    </citation>
    <scope>NUCLEOTIDE SEQUENCE [LARGE SCALE GENOMIC DNA]</scope>
    <source>
        <strain evidence="9 10">ND2E</strain>
    </source>
</reference>
<dbReference type="SMART" id="SM00387">
    <property type="entry name" value="HATPase_c"/>
    <property type="match status" value="1"/>
</dbReference>
<dbReference type="Proteomes" id="UP000029843">
    <property type="component" value="Unassembled WGS sequence"/>
</dbReference>
<evidence type="ECO:0000256" key="1">
    <source>
        <dbReference type="ARBA" id="ARBA00000085"/>
    </source>
</evidence>
<dbReference type="InterPro" id="IPR050736">
    <property type="entry name" value="Sensor_HK_Regulatory"/>
</dbReference>
<dbReference type="RefSeq" id="WP_052056661.1">
    <property type="nucleotide sequence ID" value="NZ_JQED01000037.1"/>
</dbReference>
<keyword evidence="3" id="KW-0597">Phosphoprotein</keyword>
<dbReference type="EMBL" id="JQED01000037">
    <property type="protein sequence ID" value="KGJ90130.1"/>
    <property type="molecule type" value="Genomic_DNA"/>
</dbReference>
<comment type="catalytic activity">
    <reaction evidence="1">
        <text>ATP + protein L-histidine = ADP + protein N-phospho-L-histidine.</text>
        <dbReference type="EC" id="2.7.13.3"/>
    </reaction>
</comment>
<evidence type="ECO:0000256" key="2">
    <source>
        <dbReference type="ARBA" id="ARBA00012438"/>
    </source>
</evidence>
<dbReference type="InterPro" id="IPR004358">
    <property type="entry name" value="Sig_transdc_His_kin-like_C"/>
</dbReference>
<dbReference type="CDD" id="cd00082">
    <property type="entry name" value="HisKA"/>
    <property type="match status" value="1"/>
</dbReference>
<proteinExistence type="predicted"/>
<accession>A0A099KIV6</accession>
<evidence type="ECO:0000256" key="7">
    <source>
        <dbReference type="SAM" id="Phobius"/>
    </source>
</evidence>
<evidence type="ECO:0000256" key="4">
    <source>
        <dbReference type="ARBA" id="ARBA00022679"/>
    </source>
</evidence>
<keyword evidence="7" id="KW-1133">Transmembrane helix</keyword>
<evidence type="ECO:0000259" key="8">
    <source>
        <dbReference type="PROSITE" id="PS50109"/>
    </source>
</evidence>